<evidence type="ECO:0000313" key="1">
    <source>
        <dbReference type="EMBL" id="KZS13691.1"/>
    </source>
</evidence>
<dbReference type="AlphaFoldDB" id="A0A164WY81"/>
<proteinExistence type="predicted"/>
<protein>
    <submittedName>
        <fullName evidence="1">Uncharacterized protein</fullName>
    </submittedName>
</protein>
<keyword evidence="2" id="KW-1185">Reference proteome</keyword>
<gene>
    <name evidence="1" type="ORF">APZ42_021073</name>
</gene>
<dbReference type="Proteomes" id="UP000076858">
    <property type="component" value="Unassembled WGS sequence"/>
</dbReference>
<evidence type="ECO:0000313" key="2">
    <source>
        <dbReference type="Proteomes" id="UP000076858"/>
    </source>
</evidence>
<comment type="caution">
    <text evidence="1">The sequence shown here is derived from an EMBL/GenBank/DDBJ whole genome shotgun (WGS) entry which is preliminary data.</text>
</comment>
<dbReference type="EMBL" id="LRGB01001036">
    <property type="protein sequence ID" value="KZS13691.1"/>
    <property type="molecule type" value="Genomic_DNA"/>
</dbReference>
<reference evidence="1 2" key="1">
    <citation type="submission" date="2016-03" db="EMBL/GenBank/DDBJ databases">
        <title>EvidentialGene: Evidence-directed Construction of Genes on Genomes.</title>
        <authorList>
            <person name="Gilbert D.G."/>
            <person name="Choi J.-H."/>
            <person name="Mockaitis K."/>
            <person name="Colbourne J."/>
            <person name="Pfrender M."/>
        </authorList>
    </citation>
    <scope>NUCLEOTIDE SEQUENCE [LARGE SCALE GENOMIC DNA]</scope>
    <source>
        <strain evidence="1 2">Xinb3</strain>
        <tissue evidence="1">Complete organism</tissue>
    </source>
</reference>
<organism evidence="1 2">
    <name type="scientific">Daphnia magna</name>
    <dbReference type="NCBI Taxonomy" id="35525"/>
    <lineage>
        <taxon>Eukaryota</taxon>
        <taxon>Metazoa</taxon>
        <taxon>Ecdysozoa</taxon>
        <taxon>Arthropoda</taxon>
        <taxon>Crustacea</taxon>
        <taxon>Branchiopoda</taxon>
        <taxon>Diplostraca</taxon>
        <taxon>Cladocera</taxon>
        <taxon>Anomopoda</taxon>
        <taxon>Daphniidae</taxon>
        <taxon>Daphnia</taxon>
    </lineage>
</organism>
<name>A0A164WY81_9CRUS</name>
<accession>A0A164WY81</accession>
<sequence length="74" mass="8269">MHSSRFPQCLSKGLHLLSRFSVTIHGSAASEVYGFSNRTVRCKELCDIYNIPVEFVMRILDLHNLMVLTALSGG</sequence>